<protein>
    <submittedName>
        <fullName evidence="1">Uncharacterized protein</fullName>
    </submittedName>
</protein>
<reference evidence="1" key="1">
    <citation type="journal article" date="2015" name="Nature">
        <title>Complex archaea that bridge the gap between prokaryotes and eukaryotes.</title>
        <authorList>
            <person name="Spang A."/>
            <person name="Saw J.H."/>
            <person name="Jorgensen S.L."/>
            <person name="Zaremba-Niedzwiedzka K."/>
            <person name="Martijn J."/>
            <person name="Lind A.E."/>
            <person name="van Eijk R."/>
            <person name="Schleper C."/>
            <person name="Guy L."/>
            <person name="Ettema T.J."/>
        </authorList>
    </citation>
    <scope>NUCLEOTIDE SEQUENCE</scope>
</reference>
<evidence type="ECO:0000313" key="1">
    <source>
        <dbReference type="EMBL" id="KKO08552.1"/>
    </source>
</evidence>
<dbReference type="AlphaFoldDB" id="A0A0F9Y9B8"/>
<sequence>MTVQSSGRMAFPAYTGARCYMMPFIQGRPESLPKAYAGYGEVAERFALPGQEGELGLITIDESMVAAGASQRGYGAGDRTIHTEACLRESLLTWGPSSPTWGDGPGFVELERDTRVLIANSIPDTCMIWDLDVEDTTPDGDLSSRAAEFPRTTGRMMEAGEVVEIGIFTPHEPIAQPEAGPRQFFRIVGKGVHGREEYFTRNPVLEKRVGLSHL</sequence>
<proteinExistence type="predicted"/>
<comment type="caution">
    <text evidence="1">The sequence shown here is derived from an EMBL/GenBank/DDBJ whole genome shotgun (WGS) entry which is preliminary data.</text>
</comment>
<accession>A0A0F9Y9B8</accession>
<gene>
    <name evidence="1" type="ORF">LCGC14_0044920</name>
</gene>
<dbReference type="EMBL" id="LAZR01000009">
    <property type="protein sequence ID" value="KKO08552.1"/>
    <property type="molecule type" value="Genomic_DNA"/>
</dbReference>
<organism evidence="1">
    <name type="scientific">marine sediment metagenome</name>
    <dbReference type="NCBI Taxonomy" id="412755"/>
    <lineage>
        <taxon>unclassified sequences</taxon>
        <taxon>metagenomes</taxon>
        <taxon>ecological metagenomes</taxon>
    </lineage>
</organism>
<name>A0A0F9Y9B8_9ZZZZ</name>